<comment type="subcellular location">
    <subcellularLocation>
        <location evidence="1">Mitochondrion inner membrane</location>
        <topology evidence="1">Single-pass membrane protein</topology>
    </subcellularLocation>
</comment>
<dbReference type="GO" id="GO:0001405">
    <property type="term" value="C:PAM complex, Tim23 associated import motor"/>
    <property type="evidence" value="ECO:0007669"/>
    <property type="project" value="TreeGrafter"/>
</dbReference>
<feature type="domain" description="J" evidence="9">
    <location>
        <begin position="53"/>
        <end position="111"/>
    </location>
</feature>
<dbReference type="Proteomes" id="UP001061958">
    <property type="component" value="Unassembled WGS sequence"/>
</dbReference>
<keyword evidence="3" id="KW-0999">Mitochondrion inner membrane</keyword>
<feature type="chain" id="PRO_5038585848" description="J domain-containing protein" evidence="8">
    <location>
        <begin position="18"/>
        <end position="111"/>
    </location>
</feature>
<dbReference type="GO" id="GO:0001671">
    <property type="term" value="F:ATPase activator activity"/>
    <property type="evidence" value="ECO:0007669"/>
    <property type="project" value="TreeGrafter"/>
</dbReference>
<dbReference type="InterPro" id="IPR001623">
    <property type="entry name" value="DnaJ_domain"/>
</dbReference>
<dbReference type="PANTHER" id="PTHR12763:SF28">
    <property type="entry name" value="GEO10507P1-RELATED"/>
    <property type="match status" value="1"/>
</dbReference>
<dbReference type="CDD" id="cd06257">
    <property type="entry name" value="DnaJ"/>
    <property type="match status" value="1"/>
</dbReference>
<keyword evidence="8" id="KW-0732">Signal</keyword>
<evidence type="ECO:0000313" key="11">
    <source>
        <dbReference type="Proteomes" id="UP001061958"/>
    </source>
</evidence>
<sequence>MSKALFAGLVAAGAAVAGRYAVQAWKRIQSLPARPRIPRHMAGGFEPEMTREEAFQILGLRKGASLDNIRSAHRRLMLLNHPDSGGSTVIASKVNEAKDLLLGKRPTRTKL</sequence>
<dbReference type="SMART" id="SM00271">
    <property type="entry name" value="DnaJ"/>
    <property type="match status" value="1"/>
</dbReference>
<dbReference type="PANTHER" id="PTHR12763">
    <property type="match status" value="1"/>
</dbReference>
<keyword evidence="4" id="KW-1133">Transmembrane helix</keyword>
<keyword evidence="5" id="KW-0496">Mitochondrion</keyword>
<evidence type="ECO:0000256" key="2">
    <source>
        <dbReference type="ARBA" id="ARBA00022692"/>
    </source>
</evidence>
<dbReference type="OrthoDB" id="240298at2759"/>
<evidence type="ECO:0000313" key="10">
    <source>
        <dbReference type="EMBL" id="GJQ11262.1"/>
    </source>
</evidence>
<evidence type="ECO:0000256" key="1">
    <source>
        <dbReference type="ARBA" id="ARBA00004434"/>
    </source>
</evidence>
<dbReference type="EMBL" id="BQMJ01000022">
    <property type="protein sequence ID" value="GJQ11262.1"/>
    <property type="molecule type" value="Genomic_DNA"/>
</dbReference>
<evidence type="ECO:0000256" key="7">
    <source>
        <dbReference type="ARBA" id="ARBA00038105"/>
    </source>
</evidence>
<evidence type="ECO:0000256" key="3">
    <source>
        <dbReference type="ARBA" id="ARBA00022792"/>
    </source>
</evidence>
<dbReference type="Gene3D" id="1.10.287.110">
    <property type="entry name" value="DnaJ domain"/>
    <property type="match status" value="1"/>
</dbReference>
<proteinExistence type="inferred from homology"/>
<dbReference type="InterPro" id="IPR036869">
    <property type="entry name" value="J_dom_sf"/>
</dbReference>
<evidence type="ECO:0000256" key="6">
    <source>
        <dbReference type="ARBA" id="ARBA00023136"/>
    </source>
</evidence>
<dbReference type="GO" id="GO:0030150">
    <property type="term" value="P:protein import into mitochondrial matrix"/>
    <property type="evidence" value="ECO:0007669"/>
    <property type="project" value="TreeGrafter"/>
</dbReference>
<dbReference type="PROSITE" id="PS50076">
    <property type="entry name" value="DNAJ_2"/>
    <property type="match status" value="1"/>
</dbReference>
<dbReference type="Pfam" id="PF00226">
    <property type="entry name" value="DnaJ"/>
    <property type="match status" value="1"/>
</dbReference>
<keyword evidence="2" id="KW-0812">Transmembrane</keyword>
<gene>
    <name evidence="10" type="ORF">GpartN1_g3053.t1</name>
</gene>
<evidence type="ECO:0000259" key="9">
    <source>
        <dbReference type="PROSITE" id="PS50076"/>
    </source>
</evidence>
<accession>A0A9C7PXE3</accession>
<organism evidence="10 11">
    <name type="scientific">Galdieria partita</name>
    <dbReference type="NCBI Taxonomy" id="83374"/>
    <lineage>
        <taxon>Eukaryota</taxon>
        <taxon>Rhodophyta</taxon>
        <taxon>Bangiophyceae</taxon>
        <taxon>Galdieriales</taxon>
        <taxon>Galdieriaceae</taxon>
        <taxon>Galdieria</taxon>
    </lineage>
</organism>
<evidence type="ECO:0000256" key="4">
    <source>
        <dbReference type="ARBA" id="ARBA00022989"/>
    </source>
</evidence>
<evidence type="ECO:0000256" key="8">
    <source>
        <dbReference type="SAM" id="SignalP"/>
    </source>
</evidence>
<protein>
    <recommendedName>
        <fullName evidence="9">J domain-containing protein</fullName>
    </recommendedName>
</protein>
<dbReference type="FunFam" id="1.10.287.110:FF:000001">
    <property type="entry name" value="Import inner membrane translocase subunit tim14"/>
    <property type="match status" value="1"/>
</dbReference>
<evidence type="ECO:0000256" key="5">
    <source>
        <dbReference type="ARBA" id="ARBA00023128"/>
    </source>
</evidence>
<keyword evidence="11" id="KW-1185">Reference proteome</keyword>
<comment type="similarity">
    <text evidence="7">Belongs to the TIM14 family.</text>
</comment>
<reference evidence="10" key="2">
    <citation type="submission" date="2022-01" db="EMBL/GenBank/DDBJ databases">
        <authorList>
            <person name="Hirooka S."/>
            <person name="Miyagishima S.Y."/>
        </authorList>
    </citation>
    <scope>NUCLEOTIDE SEQUENCE</scope>
    <source>
        <strain evidence="10">NBRC 102759</strain>
    </source>
</reference>
<reference evidence="10" key="1">
    <citation type="journal article" date="2022" name="Proc. Natl. Acad. Sci. U.S.A.">
        <title>Life cycle and functional genomics of the unicellular red alga Galdieria for elucidating algal and plant evolution and industrial use.</title>
        <authorList>
            <person name="Hirooka S."/>
            <person name="Itabashi T."/>
            <person name="Ichinose T.M."/>
            <person name="Onuma R."/>
            <person name="Fujiwara T."/>
            <person name="Yamashita S."/>
            <person name="Jong L.W."/>
            <person name="Tomita R."/>
            <person name="Iwane A.H."/>
            <person name="Miyagishima S.Y."/>
        </authorList>
    </citation>
    <scope>NUCLEOTIDE SEQUENCE</scope>
    <source>
        <strain evidence="10">NBRC 102759</strain>
    </source>
</reference>
<dbReference type="SUPFAM" id="SSF46565">
    <property type="entry name" value="Chaperone J-domain"/>
    <property type="match status" value="1"/>
</dbReference>
<feature type="signal peptide" evidence="8">
    <location>
        <begin position="1"/>
        <end position="17"/>
    </location>
</feature>
<name>A0A9C7PXE3_9RHOD</name>
<comment type="caution">
    <text evidence="10">The sequence shown here is derived from an EMBL/GenBank/DDBJ whole genome shotgun (WGS) entry which is preliminary data.</text>
</comment>
<keyword evidence="6" id="KW-0472">Membrane</keyword>
<dbReference type="AlphaFoldDB" id="A0A9C7PXE3"/>